<comment type="similarity">
    <text evidence="1 10">Belongs to the GHMP kinase family. IspE subfamily.</text>
</comment>
<evidence type="ECO:0000256" key="5">
    <source>
        <dbReference type="ARBA" id="ARBA00022741"/>
    </source>
</evidence>
<dbReference type="Pfam" id="PF08544">
    <property type="entry name" value="GHMP_kinases_C"/>
    <property type="match status" value="1"/>
</dbReference>
<comment type="catalytic activity">
    <reaction evidence="10">
        <text>4-CDP-2-C-methyl-D-erythritol + ATP = 4-CDP-2-C-methyl-D-erythritol 2-phosphate + ADP + H(+)</text>
        <dbReference type="Rhea" id="RHEA:18437"/>
        <dbReference type="ChEBI" id="CHEBI:15378"/>
        <dbReference type="ChEBI" id="CHEBI:30616"/>
        <dbReference type="ChEBI" id="CHEBI:57823"/>
        <dbReference type="ChEBI" id="CHEBI:57919"/>
        <dbReference type="ChEBI" id="CHEBI:456216"/>
        <dbReference type="EC" id="2.7.1.148"/>
    </reaction>
</comment>
<dbReference type="Gene3D" id="3.30.70.890">
    <property type="entry name" value="GHMP kinase, C-terminal domain"/>
    <property type="match status" value="1"/>
</dbReference>
<dbReference type="SUPFAM" id="SSF55060">
    <property type="entry name" value="GHMP Kinase, C-terminal domain"/>
    <property type="match status" value="1"/>
</dbReference>
<feature type="domain" description="GHMP kinase C-terminal" evidence="12">
    <location>
        <begin position="217"/>
        <end position="275"/>
    </location>
</feature>
<dbReference type="Gene3D" id="3.30.230.10">
    <property type="match status" value="1"/>
</dbReference>
<keyword evidence="4 10" id="KW-0808">Transferase</keyword>
<accession>A0ABW4M352</accession>
<dbReference type="NCBIfam" id="TIGR00154">
    <property type="entry name" value="ispE"/>
    <property type="match status" value="1"/>
</dbReference>
<dbReference type="PANTHER" id="PTHR43527:SF2">
    <property type="entry name" value="4-DIPHOSPHOCYTIDYL-2-C-METHYL-D-ERYTHRITOL KINASE, CHLOROPLASTIC"/>
    <property type="match status" value="1"/>
</dbReference>
<comment type="pathway">
    <text evidence="10">Isoprenoid biosynthesis; isopentenyl diphosphate biosynthesis via DXP pathway; isopentenyl diphosphate from 1-deoxy-D-xylulose 5-phosphate: step 3/6.</text>
</comment>
<evidence type="ECO:0000256" key="3">
    <source>
        <dbReference type="ARBA" id="ARBA00017473"/>
    </source>
</evidence>
<evidence type="ECO:0000256" key="1">
    <source>
        <dbReference type="ARBA" id="ARBA00009684"/>
    </source>
</evidence>
<dbReference type="InterPro" id="IPR013750">
    <property type="entry name" value="GHMP_kinase_C_dom"/>
</dbReference>
<dbReference type="GO" id="GO:0050515">
    <property type="term" value="F:4-(cytidine 5'-diphospho)-2-C-methyl-D-erythritol kinase activity"/>
    <property type="evidence" value="ECO:0007669"/>
    <property type="project" value="UniProtKB-EC"/>
</dbReference>
<evidence type="ECO:0000256" key="6">
    <source>
        <dbReference type="ARBA" id="ARBA00022777"/>
    </source>
</evidence>
<dbReference type="EMBL" id="JBHUEQ010000017">
    <property type="protein sequence ID" value="MFD1745821.1"/>
    <property type="molecule type" value="Genomic_DNA"/>
</dbReference>
<feature type="active site" evidence="10">
    <location>
        <position position="12"/>
    </location>
</feature>
<dbReference type="InterPro" id="IPR036554">
    <property type="entry name" value="GHMP_kinase_C_sf"/>
</dbReference>
<name>A0ABW4M352_9HYPH</name>
<evidence type="ECO:0000256" key="9">
    <source>
        <dbReference type="ARBA" id="ARBA00032554"/>
    </source>
</evidence>
<evidence type="ECO:0000259" key="11">
    <source>
        <dbReference type="Pfam" id="PF00288"/>
    </source>
</evidence>
<dbReference type="InterPro" id="IPR014721">
    <property type="entry name" value="Ribsml_uS5_D2-typ_fold_subgr"/>
</dbReference>
<evidence type="ECO:0000313" key="14">
    <source>
        <dbReference type="Proteomes" id="UP001597322"/>
    </source>
</evidence>
<dbReference type="SUPFAM" id="SSF54211">
    <property type="entry name" value="Ribosomal protein S5 domain 2-like"/>
    <property type="match status" value="1"/>
</dbReference>
<keyword evidence="5 10" id="KW-0547">Nucleotide-binding</keyword>
<keyword evidence="14" id="KW-1185">Reference proteome</keyword>
<organism evidence="13 14">
    <name type="scientific">Rhizobium helianthi</name>
    <dbReference type="NCBI Taxonomy" id="1132695"/>
    <lineage>
        <taxon>Bacteria</taxon>
        <taxon>Pseudomonadati</taxon>
        <taxon>Pseudomonadota</taxon>
        <taxon>Alphaproteobacteria</taxon>
        <taxon>Hyphomicrobiales</taxon>
        <taxon>Rhizobiaceae</taxon>
        <taxon>Rhizobium/Agrobacterium group</taxon>
        <taxon>Rhizobium</taxon>
    </lineage>
</organism>
<reference evidence="14" key="1">
    <citation type="journal article" date="2019" name="Int. J. Syst. Evol. Microbiol.">
        <title>The Global Catalogue of Microorganisms (GCM) 10K type strain sequencing project: providing services to taxonomists for standard genome sequencing and annotation.</title>
        <authorList>
            <consortium name="The Broad Institute Genomics Platform"/>
            <consortium name="The Broad Institute Genome Sequencing Center for Infectious Disease"/>
            <person name="Wu L."/>
            <person name="Ma J."/>
        </authorList>
    </citation>
    <scope>NUCLEOTIDE SEQUENCE [LARGE SCALE GENOMIC DNA]</scope>
    <source>
        <strain evidence="14">CG52</strain>
    </source>
</reference>
<keyword evidence="7 10" id="KW-0067">ATP-binding</keyword>
<dbReference type="PIRSF" id="PIRSF010376">
    <property type="entry name" value="IspE"/>
    <property type="match status" value="1"/>
</dbReference>
<gene>
    <name evidence="10" type="primary">ispE</name>
    <name evidence="13" type="ORF">ACFSE1_10150</name>
</gene>
<dbReference type="InterPro" id="IPR020568">
    <property type="entry name" value="Ribosomal_Su5_D2-typ_SF"/>
</dbReference>
<dbReference type="EC" id="2.7.1.148" evidence="2 10"/>
<dbReference type="Pfam" id="PF00288">
    <property type="entry name" value="GHMP_kinases_N"/>
    <property type="match status" value="1"/>
</dbReference>
<evidence type="ECO:0000259" key="12">
    <source>
        <dbReference type="Pfam" id="PF08544"/>
    </source>
</evidence>
<dbReference type="RefSeq" id="WP_377400258.1">
    <property type="nucleotide sequence ID" value="NZ_JBHUEQ010000017.1"/>
</dbReference>
<evidence type="ECO:0000313" key="13">
    <source>
        <dbReference type="EMBL" id="MFD1745821.1"/>
    </source>
</evidence>
<evidence type="ECO:0000256" key="10">
    <source>
        <dbReference type="HAMAP-Rule" id="MF_00061"/>
    </source>
</evidence>
<feature type="active site" evidence="10">
    <location>
        <position position="143"/>
    </location>
</feature>
<dbReference type="PANTHER" id="PTHR43527">
    <property type="entry name" value="4-DIPHOSPHOCYTIDYL-2-C-METHYL-D-ERYTHRITOL KINASE, CHLOROPLASTIC"/>
    <property type="match status" value="1"/>
</dbReference>
<sequence>MAGSISEAARAKINLALHVTGRRADGYHLLDSLVTFVDLGDALEFWPSEADGFHVEGQFGALLGAEHDNLVLRARDALRQLAQNLGCATPPVRIKLVKNLPIASGIGGGSADAAATLRGLSRLWKLDLPEAKLKTLAVSLGADVPMCLASTPLVARGIGEELTLLPDLPAFPILLANPLVGVSTPEIFRALTKRNNPPLPPFPLEGADWWPYLHNLRNDLQPPAEELVPEISTVITALETSGAGLVRMSGSGATCFALYHSQAEVEAALSRLKETHPTWYLAASHTLTGSQA</sequence>
<dbReference type="Proteomes" id="UP001597322">
    <property type="component" value="Unassembled WGS sequence"/>
</dbReference>
<evidence type="ECO:0000256" key="8">
    <source>
        <dbReference type="ARBA" id="ARBA00023229"/>
    </source>
</evidence>
<keyword evidence="6 10" id="KW-0418">Kinase</keyword>
<evidence type="ECO:0000256" key="2">
    <source>
        <dbReference type="ARBA" id="ARBA00012052"/>
    </source>
</evidence>
<dbReference type="NCBIfam" id="NF011202">
    <property type="entry name" value="PRK14608.1"/>
    <property type="match status" value="1"/>
</dbReference>
<evidence type="ECO:0000256" key="7">
    <source>
        <dbReference type="ARBA" id="ARBA00022840"/>
    </source>
</evidence>
<dbReference type="InterPro" id="IPR004424">
    <property type="entry name" value="IspE"/>
</dbReference>
<protein>
    <recommendedName>
        <fullName evidence="3 10">4-diphosphocytidyl-2-C-methyl-D-erythritol kinase</fullName>
        <shortName evidence="10">CMK</shortName>
        <ecNumber evidence="2 10">2.7.1.148</ecNumber>
    </recommendedName>
    <alternativeName>
        <fullName evidence="9 10">4-(cytidine-5'-diphospho)-2-C-methyl-D-erythritol kinase</fullName>
    </alternativeName>
</protein>
<proteinExistence type="inferred from homology"/>
<dbReference type="HAMAP" id="MF_00061">
    <property type="entry name" value="IspE"/>
    <property type="match status" value="1"/>
</dbReference>
<comment type="caution">
    <text evidence="13">The sequence shown here is derived from an EMBL/GenBank/DDBJ whole genome shotgun (WGS) entry which is preliminary data.</text>
</comment>
<feature type="binding site" evidence="10">
    <location>
        <begin position="101"/>
        <end position="111"/>
    </location>
    <ligand>
        <name>ATP</name>
        <dbReference type="ChEBI" id="CHEBI:30616"/>
    </ligand>
</feature>
<feature type="domain" description="GHMP kinase N-terminal" evidence="11">
    <location>
        <begin position="69"/>
        <end position="148"/>
    </location>
</feature>
<evidence type="ECO:0000256" key="4">
    <source>
        <dbReference type="ARBA" id="ARBA00022679"/>
    </source>
</evidence>
<keyword evidence="8 10" id="KW-0414">Isoprene biosynthesis</keyword>
<comment type="function">
    <text evidence="10">Catalyzes the phosphorylation of the position 2 hydroxy group of 4-diphosphocytidyl-2C-methyl-D-erythritol.</text>
</comment>
<dbReference type="InterPro" id="IPR006204">
    <property type="entry name" value="GHMP_kinase_N_dom"/>
</dbReference>